<feature type="active site" description="Proton acceptor" evidence="4">
    <location>
        <position position="243"/>
    </location>
</feature>
<evidence type="ECO:0000259" key="6">
    <source>
        <dbReference type="Pfam" id="PF08100"/>
    </source>
</evidence>
<keyword evidence="1 7" id="KW-0489">Methyltransferase</keyword>
<proteinExistence type="predicted"/>
<dbReference type="Gene3D" id="3.40.50.150">
    <property type="entry name" value="Vaccinia Virus protein VP39"/>
    <property type="match status" value="1"/>
</dbReference>
<protein>
    <submittedName>
        <fullName evidence="7">Methyltransferase</fullName>
    </submittedName>
</protein>
<dbReference type="Gene3D" id="1.10.10.10">
    <property type="entry name" value="Winged helix-like DNA-binding domain superfamily/Winged helix DNA-binding domain"/>
    <property type="match status" value="1"/>
</dbReference>
<evidence type="ECO:0000313" key="8">
    <source>
        <dbReference type="Proteomes" id="UP001178322"/>
    </source>
</evidence>
<dbReference type="EMBL" id="CP126101">
    <property type="protein sequence ID" value="WHY53717.1"/>
    <property type="molecule type" value="Genomic_DNA"/>
</dbReference>
<dbReference type="Pfam" id="PF08100">
    <property type="entry name" value="Dimerisation"/>
    <property type="match status" value="1"/>
</dbReference>
<dbReference type="CDD" id="cd02440">
    <property type="entry name" value="AdoMet_MTases"/>
    <property type="match status" value="1"/>
</dbReference>
<evidence type="ECO:0000259" key="5">
    <source>
        <dbReference type="Pfam" id="PF00891"/>
    </source>
</evidence>
<dbReference type="InterPro" id="IPR036388">
    <property type="entry name" value="WH-like_DNA-bd_sf"/>
</dbReference>
<evidence type="ECO:0000256" key="4">
    <source>
        <dbReference type="PIRSR" id="PIRSR005739-1"/>
    </source>
</evidence>
<dbReference type="InterPro" id="IPR029063">
    <property type="entry name" value="SAM-dependent_MTases_sf"/>
</dbReference>
<dbReference type="GO" id="GO:0008171">
    <property type="term" value="F:O-methyltransferase activity"/>
    <property type="evidence" value="ECO:0007669"/>
    <property type="project" value="InterPro"/>
</dbReference>
<dbReference type="RefSeq" id="WP_283872160.1">
    <property type="nucleotide sequence ID" value="NZ_CP126101.1"/>
</dbReference>
<name>A0AAX3X323_9BACI</name>
<evidence type="ECO:0000256" key="3">
    <source>
        <dbReference type="ARBA" id="ARBA00022691"/>
    </source>
</evidence>
<sequence>MDVEKMKIINMIQGYSHSYIVYSAVELGIFNALFSKSMRNQQVATELHLSPLLLERFMKVLIAMDFVYQENDQYSLTSLGEKLSNDSEDSMAAMILFNGRICMKAWGYFYEGLKNNISPIELMEGEAFFEINEMSQNRLDTFNDMMRQSSSQSNLELLFQTRKVADIKRIVDIGGGAGDVITQLLQGFPLAEGIILDKDYIKAEAEETIRISCLQKRCQFIEGDFFLPLEHKADMYVLSRILHDWDDRQATAILSNIAAVMADDNVLLIIEKLLPEKVSRQALPAFLGDMHIWSLCNGQERTESEFEQLLQQVNLYIARKHFTDSDIVILEVKKDEQHTDRGKDYEIFGAL</sequence>
<dbReference type="PROSITE" id="PS51683">
    <property type="entry name" value="SAM_OMT_II"/>
    <property type="match status" value="1"/>
</dbReference>
<evidence type="ECO:0000256" key="1">
    <source>
        <dbReference type="ARBA" id="ARBA00022603"/>
    </source>
</evidence>
<accession>A0AAX3X323</accession>
<feature type="domain" description="O-methyltransferase dimerisation" evidence="6">
    <location>
        <begin position="10"/>
        <end position="83"/>
    </location>
</feature>
<dbReference type="SUPFAM" id="SSF46785">
    <property type="entry name" value="Winged helix' DNA-binding domain"/>
    <property type="match status" value="1"/>
</dbReference>
<feature type="domain" description="O-methyltransferase C-terminal" evidence="5">
    <location>
        <begin position="124"/>
        <end position="312"/>
    </location>
</feature>
<dbReference type="GO" id="GO:0032259">
    <property type="term" value="P:methylation"/>
    <property type="evidence" value="ECO:0007669"/>
    <property type="project" value="UniProtKB-KW"/>
</dbReference>
<dbReference type="AlphaFoldDB" id="A0AAX3X323"/>
<organism evidence="7 8">
    <name type="scientific">Lysinibacillus pakistanensis</name>
    <dbReference type="NCBI Taxonomy" id="759811"/>
    <lineage>
        <taxon>Bacteria</taxon>
        <taxon>Bacillati</taxon>
        <taxon>Bacillota</taxon>
        <taxon>Bacilli</taxon>
        <taxon>Bacillales</taxon>
        <taxon>Bacillaceae</taxon>
        <taxon>Lysinibacillus</taxon>
    </lineage>
</organism>
<dbReference type="PIRSF" id="PIRSF005739">
    <property type="entry name" value="O-mtase"/>
    <property type="match status" value="1"/>
</dbReference>
<dbReference type="InterPro" id="IPR012967">
    <property type="entry name" value="COMT_dimerisation"/>
</dbReference>
<dbReference type="InterPro" id="IPR001077">
    <property type="entry name" value="COMT_C"/>
</dbReference>
<keyword evidence="2" id="KW-0808">Transferase</keyword>
<dbReference type="PANTHER" id="PTHR43712">
    <property type="entry name" value="PUTATIVE (AFU_ORTHOLOGUE AFUA_4G14580)-RELATED"/>
    <property type="match status" value="1"/>
</dbReference>
<dbReference type="PANTHER" id="PTHR43712:SF2">
    <property type="entry name" value="O-METHYLTRANSFERASE CICE"/>
    <property type="match status" value="1"/>
</dbReference>
<dbReference type="Pfam" id="PF00891">
    <property type="entry name" value="Methyltransf_2"/>
    <property type="match status" value="1"/>
</dbReference>
<dbReference type="SUPFAM" id="SSF53335">
    <property type="entry name" value="S-adenosyl-L-methionine-dependent methyltransferases"/>
    <property type="match status" value="1"/>
</dbReference>
<dbReference type="InterPro" id="IPR016461">
    <property type="entry name" value="COMT-like"/>
</dbReference>
<reference evidence="7" key="1">
    <citation type="submission" date="2023-05" db="EMBL/GenBank/DDBJ databases">
        <title>Comparative genomics of Bacillaceae isolates and their secondary metabolite potential.</title>
        <authorList>
            <person name="Song L."/>
            <person name="Nielsen L.J."/>
            <person name="Mohite O."/>
            <person name="Xu X."/>
            <person name="Weber T."/>
            <person name="Kovacs A.T."/>
        </authorList>
    </citation>
    <scope>NUCLEOTIDE SEQUENCE</scope>
    <source>
        <strain evidence="7">LY1</strain>
    </source>
</reference>
<evidence type="ECO:0000313" key="7">
    <source>
        <dbReference type="EMBL" id="WHY53717.1"/>
    </source>
</evidence>
<dbReference type="InterPro" id="IPR036390">
    <property type="entry name" value="WH_DNA-bd_sf"/>
</dbReference>
<dbReference type="Proteomes" id="UP001178322">
    <property type="component" value="Chromosome"/>
</dbReference>
<gene>
    <name evidence="7" type="ORF">QNH24_10915</name>
</gene>
<keyword evidence="3" id="KW-0949">S-adenosyl-L-methionine</keyword>
<dbReference type="GO" id="GO:0046983">
    <property type="term" value="F:protein dimerization activity"/>
    <property type="evidence" value="ECO:0007669"/>
    <property type="project" value="InterPro"/>
</dbReference>
<evidence type="ECO:0000256" key="2">
    <source>
        <dbReference type="ARBA" id="ARBA00022679"/>
    </source>
</evidence>